<reference evidence="1 2" key="1">
    <citation type="journal article" date="2016" name="Nat. Commun.">
        <title>Thousands of microbial genomes shed light on interconnected biogeochemical processes in an aquifer system.</title>
        <authorList>
            <person name="Anantharaman K."/>
            <person name="Brown C.T."/>
            <person name="Hug L.A."/>
            <person name="Sharon I."/>
            <person name="Castelle C.J."/>
            <person name="Probst A.J."/>
            <person name="Thomas B.C."/>
            <person name="Singh A."/>
            <person name="Wilkins M.J."/>
            <person name="Karaoz U."/>
            <person name="Brodie E.L."/>
            <person name="Williams K.H."/>
            <person name="Hubbard S.S."/>
            <person name="Banfield J.F."/>
        </authorList>
    </citation>
    <scope>NUCLEOTIDE SEQUENCE [LARGE SCALE GENOMIC DNA]</scope>
</reference>
<evidence type="ECO:0000313" key="2">
    <source>
        <dbReference type="Proteomes" id="UP000177088"/>
    </source>
</evidence>
<comment type="caution">
    <text evidence="1">The sequence shown here is derived from an EMBL/GenBank/DDBJ whole genome shotgun (WGS) entry which is preliminary data.</text>
</comment>
<organism evidence="1 2">
    <name type="scientific">Candidatus Uhrbacteria bacterium RIFCSPHIGHO2_02_FULL_60_10</name>
    <dbReference type="NCBI Taxonomy" id="1802392"/>
    <lineage>
        <taxon>Bacteria</taxon>
        <taxon>Candidatus Uhriibacteriota</taxon>
    </lineage>
</organism>
<name>A0A1F7U3U4_9BACT</name>
<dbReference type="Proteomes" id="UP000177088">
    <property type="component" value="Unassembled WGS sequence"/>
</dbReference>
<dbReference type="AlphaFoldDB" id="A0A1F7U3U4"/>
<gene>
    <name evidence="1" type="ORF">A3C96_00945</name>
</gene>
<sequence length="127" mass="14036">MFVDLPYGKNQQETVTYVERSEACLLASQPHLFAALQLEELAIDQRAAFCISLEGLRLPTEIPALAVERARRAGSDWRAETLTAAPNQRGRAAMAIAHIVDGEPARREVVRDRFALALHAARLALCQ</sequence>
<protein>
    <submittedName>
        <fullName evidence="1">Uncharacterized protein</fullName>
    </submittedName>
</protein>
<evidence type="ECO:0000313" key="1">
    <source>
        <dbReference type="EMBL" id="OGL72909.1"/>
    </source>
</evidence>
<dbReference type="EMBL" id="MGEA01000076">
    <property type="protein sequence ID" value="OGL72909.1"/>
    <property type="molecule type" value="Genomic_DNA"/>
</dbReference>
<proteinExistence type="predicted"/>
<accession>A0A1F7U3U4</accession>